<dbReference type="RefSeq" id="WP_169899582.1">
    <property type="nucleotide sequence ID" value="NZ_JAAQYP010000142.1"/>
</dbReference>
<sequence>MPIPTVPLTDSAVTQQPNTQASNTFAQTPQPDGPQAQKASFNPEAAAAYSTFKEAVLKSKQPAFNSPQTAEEKTTGETLSRRVRSDTASDREGAKEADDLFNTLNPSPPPALPKREGADEANDLFNALNPPETPTPAPKPPPPENGVDEKMGADTLQKTLDKDKRINAQLNPVGDSQLAKNVANALLELKEGDSASPSPMVQVPKDSTLGKWLSLAENAFMNRAVKDWARENKIDIHSMTYDSATGLVQAITLDNKEKSFPLKEFPDLREALTPLLDISKIIDPTGNGIKFNNERPDTVPLELVQNFYDLKINNKDIASAHKEAKDLLDNESFPETTKSQDHSNESILKQQNLINDFETTYTNQQYKKLAEEQEKLAIEISSITNH</sequence>
<proteinExistence type="predicted"/>
<feature type="region of interest" description="Disordered" evidence="1">
    <location>
        <begin position="1"/>
        <end position="45"/>
    </location>
</feature>
<feature type="compositionally biased region" description="Polar residues" evidence="1">
    <location>
        <begin position="11"/>
        <end position="30"/>
    </location>
</feature>
<name>A0A7Y1MWF3_9PSED</name>
<reference evidence="2 3" key="1">
    <citation type="journal article" date="2020" name="Front. Microbiol.">
        <title>Genetic Organization of the aprX-lipA2 Operon Affects the Proteolytic Potential of Pseudomonas Species in Milk.</title>
        <authorList>
            <person name="Maier C."/>
            <person name="Huptas C."/>
            <person name="von Neubeck M."/>
            <person name="Scherer S."/>
            <person name="Wenning M."/>
            <person name="Lucking G."/>
        </authorList>
    </citation>
    <scope>NUCLEOTIDE SEQUENCE [LARGE SCALE GENOMIC DNA]</scope>
    <source>
        <strain evidence="2 3">G4779</strain>
    </source>
</reference>
<organism evidence="2 3">
    <name type="scientific">Pseudomonas gessardii</name>
    <dbReference type="NCBI Taxonomy" id="78544"/>
    <lineage>
        <taxon>Bacteria</taxon>
        <taxon>Pseudomonadati</taxon>
        <taxon>Pseudomonadota</taxon>
        <taxon>Gammaproteobacteria</taxon>
        <taxon>Pseudomonadales</taxon>
        <taxon>Pseudomonadaceae</taxon>
        <taxon>Pseudomonas</taxon>
    </lineage>
</organism>
<evidence type="ECO:0000256" key="1">
    <source>
        <dbReference type="SAM" id="MobiDB-lite"/>
    </source>
</evidence>
<dbReference type="Proteomes" id="UP000542111">
    <property type="component" value="Unassembled WGS sequence"/>
</dbReference>
<evidence type="ECO:0000313" key="3">
    <source>
        <dbReference type="Proteomes" id="UP000542111"/>
    </source>
</evidence>
<comment type="caution">
    <text evidence="2">The sequence shown here is derived from an EMBL/GenBank/DDBJ whole genome shotgun (WGS) entry which is preliminary data.</text>
</comment>
<gene>
    <name evidence="2" type="ORF">HBO33_31505</name>
</gene>
<dbReference type="AlphaFoldDB" id="A0A7Y1MWF3"/>
<feature type="compositionally biased region" description="Basic and acidic residues" evidence="1">
    <location>
        <begin position="70"/>
        <end position="98"/>
    </location>
</feature>
<feature type="region of interest" description="Disordered" evidence="1">
    <location>
        <begin position="60"/>
        <end position="150"/>
    </location>
</feature>
<dbReference type="EMBL" id="JAAQYP010000142">
    <property type="protein sequence ID" value="NNA99657.1"/>
    <property type="molecule type" value="Genomic_DNA"/>
</dbReference>
<accession>A0A7Y1MWF3</accession>
<protein>
    <submittedName>
        <fullName evidence="2">Uncharacterized protein</fullName>
    </submittedName>
</protein>
<feature type="compositionally biased region" description="Pro residues" evidence="1">
    <location>
        <begin position="131"/>
        <end position="144"/>
    </location>
</feature>
<evidence type="ECO:0000313" key="2">
    <source>
        <dbReference type="EMBL" id="NNA99657.1"/>
    </source>
</evidence>